<dbReference type="Pfam" id="PF12796">
    <property type="entry name" value="Ank_2"/>
    <property type="match status" value="5"/>
</dbReference>
<gene>
    <name evidence="6" type="ORF">ABL_05041</name>
</gene>
<reference evidence="7" key="1">
    <citation type="journal article" date="2016" name="Genome Announc.">
        <title>Draft genome sequence of Aspergillus niger strain An76.</title>
        <authorList>
            <person name="Gong W."/>
            <person name="Cheng Z."/>
            <person name="Zhang H."/>
            <person name="Liu L."/>
            <person name="Gao P."/>
            <person name="Wang L."/>
        </authorList>
    </citation>
    <scope>NUCLEOTIDE SEQUENCE [LARGE SCALE GENOMIC DNA]</scope>
    <source>
        <strain evidence="7">An76</strain>
    </source>
</reference>
<feature type="domain" description="Nephrocystin 3-like N-terminal" evidence="5">
    <location>
        <begin position="280"/>
        <end position="428"/>
    </location>
</feature>
<evidence type="ECO:0000256" key="3">
    <source>
        <dbReference type="PROSITE-ProRule" id="PRU00023"/>
    </source>
</evidence>
<dbReference type="VEuPathDB" id="FungiDB:ATCC64974_91420"/>
<feature type="domain" description="GPI inositol-deacylase winged helix" evidence="4">
    <location>
        <begin position="547"/>
        <end position="624"/>
    </location>
</feature>
<dbReference type="Gene3D" id="3.40.50.300">
    <property type="entry name" value="P-loop containing nucleotide triphosphate hydrolases"/>
    <property type="match status" value="1"/>
</dbReference>
<evidence type="ECO:0000259" key="5">
    <source>
        <dbReference type="Pfam" id="PF24883"/>
    </source>
</evidence>
<dbReference type="VEuPathDB" id="FungiDB:M747DRAFT_314406"/>
<dbReference type="OMA" id="LERWANS"/>
<dbReference type="Pfam" id="PF00023">
    <property type="entry name" value="Ank"/>
    <property type="match status" value="1"/>
</dbReference>
<feature type="repeat" description="ANK" evidence="3">
    <location>
        <begin position="763"/>
        <end position="788"/>
    </location>
</feature>
<dbReference type="Pfam" id="PF24883">
    <property type="entry name" value="NPHP3_N"/>
    <property type="match status" value="1"/>
</dbReference>
<dbReference type="InterPro" id="IPR054471">
    <property type="entry name" value="GPIID_WHD"/>
</dbReference>
<dbReference type="VEuPathDB" id="FungiDB:ASPNIDRAFT2_1178497"/>
<dbReference type="VEuPathDB" id="FungiDB:An11g05660"/>
<dbReference type="PANTHER" id="PTHR24198:SF165">
    <property type="entry name" value="ANKYRIN REPEAT-CONTAINING PROTEIN-RELATED"/>
    <property type="match status" value="1"/>
</dbReference>
<evidence type="ECO:0000259" key="4">
    <source>
        <dbReference type="Pfam" id="PF22939"/>
    </source>
</evidence>
<dbReference type="SUPFAM" id="SSF48403">
    <property type="entry name" value="Ankyrin repeat"/>
    <property type="match status" value="2"/>
</dbReference>
<dbReference type="PROSITE" id="PS50088">
    <property type="entry name" value="ANK_REPEAT"/>
    <property type="match status" value="6"/>
</dbReference>
<dbReference type="Pfam" id="PF22939">
    <property type="entry name" value="WHD_GPIID"/>
    <property type="match status" value="1"/>
</dbReference>
<evidence type="ECO:0000313" key="6">
    <source>
        <dbReference type="EMBL" id="GAQ42380.1"/>
    </source>
</evidence>
<evidence type="ECO:0000313" key="7">
    <source>
        <dbReference type="Proteomes" id="UP000068243"/>
    </source>
</evidence>
<dbReference type="OrthoDB" id="7464126at2759"/>
<comment type="caution">
    <text evidence="6">The sequence shown here is derived from an EMBL/GenBank/DDBJ whole genome shotgun (WGS) entry which is preliminary data.</text>
</comment>
<dbReference type="PRINTS" id="PR01415">
    <property type="entry name" value="ANKYRIN"/>
</dbReference>
<dbReference type="VEuPathDB" id="FungiDB:ASPNIDRAFT2_143109"/>
<dbReference type="PANTHER" id="PTHR24198">
    <property type="entry name" value="ANKYRIN REPEAT AND PROTEIN KINASE DOMAIN-CONTAINING PROTEIN"/>
    <property type="match status" value="1"/>
</dbReference>
<dbReference type="InterPro" id="IPR027417">
    <property type="entry name" value="P-loop_NTPase"/>
</dbReference>
<feature type="repeat" description="ANK" evidence="3">
    <location>
        <begin position="1210"/>
        <end position="1234"/>
    </location>
</feature>
<protein>
    <submittedName>
        <fullName evidence="6">NACHT domain protein</fullName>
    </submittedName>
</protein>
<keyword evidence="1" id="KW-0677">Repeat</keyword>
<dbReference type="PROSITE" id="PS50297">
    <property type="entry name" value="ANK_REP_REGION"/>
    <property type="match status" value="6"/>
</dbReference>
<feature type="repeat" description="ANK" evidence="3">
    <location>
        <begin position="1244"/>
        <end position="1276"/>
    </location>
</feature>
<dbReference type="InterPro" id="IPR002110">
    <property type="entry name" value="Ankyrin_rpt"/>
</dbReference>
<dbReference type="InterPro" id="IPR056884">
    <property type="entry name" value="NPHP3-like_N"/>
</dbReference>
<evidence type="ECO:0000256" key="1">
    <source>
        <dbReference type="ARBA" id="ARBA00022737"/>
    </source>
</evidence>
<organism evidence="6 7">
    <name type="scientific">Aspergillus niger</name>
    <dbReference type="NCBI Taxonomy" id="5061"/>
    <lineage>
        <taxon>Eukaryota</taxon>
        <taxon>Fungi</taxon>
        <taxon>Dikarya</taxon>
        <taxon>Ascomycota</taxon>
        <taxon>Pezizomycotina</taxon>
        <taxon>Eurotiomycetes</taxon>
        <taxon>Eurotiomycetidae</taxon>
        <taxon>Eurotiales</taxon>
        <taxon>Aspergillaceae</taxon>
        <taxon>Aspergillus</taxon>
        <taxon>Aspergillus subgen. Circumdati</taxon>
    </lineage>
</organism>
<dbReference type="SMART" id="SM00248">
    <property type="entry name" value="ANK"/>
    <property type="match status" value="18"/>
</dbReference>
<dbReference type="EMBL" id="BCMY01000007">
    <property type="protein sequence ID" value="GAQ42380.1"/>
    <property type="molecule type" value="Genomic_DNA"/>
</dbReference>
<feature type="repeat" description="ANK" evidence="3">
    <location>
        <begin position="1142"/>
        <end position="1164"/>
    </location>
</feature>
<feature type="repeat" description="ANK" evidence="3">
    <location>
        <begin position="1074"/>
        <end position="1098"/>
    </location>
</feature>
<dbReference type="VEuPathDB" id="FungiDB:ATCC64974_91430"/>
<dbReference type="InterPro" id="IPR036770">
    <property type="entry name" value="Ankyrin_rpt-contain_sf"/>
</dbReference>
<keyword evidence="2 3" id="KW-0040">ANK repeat</keyword>
<feature type="repeat" description="ANK" evidence="3">
    <location>
        <begin position="1176"/>
        <end position="1209"/>
    </location>
</feature>
<dbReference type="Proteomes" id="UP000068243">
    <property type="component" value="Unassembled WGS sequence"/>
</dbReference>
<sequence>MTTALTKAARLKPEVRLGQAISEFQADCSSREKATLRSYQAAGFPPSVRDVMQLTAEINRSAGLQGQCFGSRLTSILQAVQEFAALGDIVLGASQSLLACGIWAVVRMSLLGLQSIVKYSTYFEQLSSMLMAVGRSAPRYQLMGAVYPTSQRLRTSMLEYFIVVVQLCHHAMKLSRKTAIGQWVSTFTSALKGYQSDLEIWATAIKEEVNLQMVQQLSLVAEDSSWFRSRVARRFESQSHARRLRARQRVLDACSTYDYEQDWKRIRKLGATTLLETSMVYKQWKAPRGSEGLQSRTLVCTGKLGSGKSVLLANMVDDLNLDSERKAVVAYFFCQHDSTQSLTPKTVIGSLARQLLQSGCDLDSARDVLGDRQSLEVDGILTLIRHLLPPHFEAIFVLDGLMHCDGNVRQVILASLQEIQKLIKLALCVSVRPEPADSLQELKQLQNQRCWPVTANKSDIDAFINAELERCLESGKLVINDPALVLDVRDSLSQGAEGMFLWVALQIEALCLERTDADIREAIANLPRDLSALYTMILERSSLSGTTYQSKILDLVVTACRPLTTEEMREALSVIPWKTFWDPARILNDIHSTLACCGGLLTVDEENSSIRMVHHSVRTFLCDHRENHRDLMPVNQTMAETIATYLSYENFYKQLSAVKTPKISSISVTTAVIHTAVSSRGQSQGIALKLLKMKRSEDTDVGYSLLQRLQASRASDAVPWAFYQYAVAWWQEHIWYLDLNTPHLNKLLMTILDTHGYDKPDSSGQTPLSHACQRGSLALVDWLLARGARHTDDLFGQSPLSWAINGRHIAVIESLLKSEVVMPNAVGPSGKTHLTSAIIRKDVELTKCFLACDRVNRNQADSDGYTPLMTATLHSFVEAIPLFLSGPHTDILAVTPSGDSALHLAASVKGPPIIFNLLLEHARLKEKGSQAASMANRKGETPLWLAAANGHLEVVQSICQHQDYDLDIPDARGETPFCVAASKGYTDIVKYLGSSGRVNINHLNKAGLSALWEAVLNGHEDAIQAMITMEDLDPNHSGVGAGTPLEAAIHLGNDSIVRLLVAIARTDVDRQSHDGTTPLQRAVEEGYDEIVAILVSTGRVLLNRRDHQGVTPLWAAADCGNSGVVKVLANTEGVDLNFPGSHGRTALWVAASKGHVEVVQILVSADQVNLNSKGHNGRTPLWVAVNNGHTEVVSILASTHGVDVECPDYTGHTPLSKAAANGHSDIVQALVATGRVTVNMGHPNAATPLWTAAEHGHDAVVRILIDSGAAANHTEIASYSRGTALWIASCNGHAGVVKVLVACPGIELNRRDILGHTPLGIAAKRGHASVVAILAGTPGVELCQLDKNGQSALEIARQYGHEDVINVLEAIDPFYMANLQDYRWITMTEYQDERRQL</sequence>
<proteinExistence type="predicted"/>
<dbReference type="Gene3D" id="1.25.40.20">
    <property type="entry name" value="Ankyrin repeat-containing domain"/>
    <property type="match status" value="4"/>
</dbReference>
<accession>A0A117E0D2</accession>
<evidence type="ECO:0000256" key="2">
    <source>
        <dbReference type="ARBA" id="ARBA00023043"/>
    </source>
</evidence>
<name>A0A117E0D2_ASPNG</name>